<dbReference type="EMBL" id="LSFI01000048">
    <property type="protein sequence ID" value="OAG26951.1"/>
    <property type="molecule type" value="Genomic_DNA"/>
</dbReference>
<gene>
    <name evidence="1" type="ORF">TH606_09610</name>
</gene>
<reference evidence="1 2" key="1">
    <citation type="submission" date="2016-02" db="EMBL/GenBank/DDBJ databases">
        <title>Draft genome sequence of Thermodesulfatator sp. S606.</title>
        <authorList>
            <person name="Lai Q."/>
            <person name="Cao J."/>
            <person name="Dupont S."/>
            <person name="Shao Z."/>
            <person name="Jebbar M."/>
            <person name="Alain K."/>
        </authorList>
    </citation>
    <scope>NUCLEOTIDE SEQUENCE [LARGE SCALE GENOMIC DNA]</scope>
    <source>
        <strain evidence="1 2">S606</strain>
    </source>
</reference>
<dbReference type="AlphaFoldDB" id="A0A177E634"/>
<protein>
    <submittedName>
        <fullName evidence="1">Uncharacterized protein</fullName>
    </submittedName>
</protein>
<dbReference type="RefSeq" id="WP_068543348.1">
    <property type="nucleotide sequence ID" value="NZ_LSFI01000048.1"/>
</dbReference>
<dbReference type="Proteomes" id="UP000076964">
    <property type="component" value="Unassembled WGS sequence"/>
</dbReference>
<keyword evidence="2" id="KW-1185">Reference proteome</keyword>
<dbReference type="OrthoDB" id="15017at2"/>
<comment type="caution">
    <text evidence="1">The sequence shown here is derived from an EMBL/GenBank/DDBJ whole genome shotgun (WGS) entry which is preliminary data.</text>
</comment>
<evidence type="ECO:0000313" key="2">
    <source>
        <dbReference type="Proteomes" id="UP000076964"/>
    </source>
</evidence>
<organism evidence="1 2">
    <name type="scientific">Thermodesulfatator autotrophicus</name>
    <dbReference type="NCBI Taxonomy" id="1795632"/>
    <lineage>
        <taxon>Bacteria</taxon>
        <taxon>Pseudomonadati</taxon>
        <taxon>Thermodesulfobacteriota</taxon>
        <taxon>Thermodesulfobacteria</taxon>
        <taxon>Thermodesulfobacteriales</taxon>
        <taxon>Thermodesulfatatoraceae</taxon>
        <taxon>Thermodesulfatator</taxon>
    </lineage>
</organism>
<proteinExistence type="predicted"/>
<name>A0A177E634_9BACT</name>
<evidence type="ECO:0000313" key="1">
    <source>
        <dbReference type="EMBL" id="OAG26951.1"/>
    </source>
</evidence>
<sequence length="62" mass="7256">MSELENKTLLDIIIKYSEAQKFYRELGEKIGVCLLCEELFSTLLEISQKYGLPIDELFPEDR</sequence>
<accession>A0A177E634</accession>
<dbReference type="STRING" id="1795632.TH606_09610"/>